<sequence>MEKAKSILYVVSREIQLMTVLNLCQKTSENKDLLFVNYNSNKWNKLVKRLIDKDIFNNIYIYNKNEPIENNTNNQWLQKDVIHSFDCNNRFSIDRYMSIFTSDITILDKYSQKIRESDISINLFDEGVLSYFDSYIEQCNSFIECKDIYLYDPRLANYSKKYNLYKIDKISSKNKELIELYNYIFNYNELLIGNGLLEIFFSQPFKNELSLKARLRKLFHLFQNRSIGEYVDYETARCQDNFINQIRLKKPNLLRKKHPIESDIENTVDIDYPWELYLLNNDEVKVKQYSLYSSVLCCHMILNESYNIKSYYLYPYVVKLISEKYKIDNSILINELTQFFNKAEKLGYVTSVKNLHDLGESINEEI</sequence>
<dbReference type="RefSeq" id="WP_156717971.1">
    <property type="nucleotide sequence ID" value="NZ_CACRUN010000012.1"/>
</dbReference>
<reference evidence="1" key="1">
    <citation type="submission" date="2019-11" db="EMBL/GenBank/DDBJ databases">
        <authorList>
            <person name="Feng L."/>
        </authorList>
    </citation>
    <scope>NUCLEOTIDE SEQUENCE</scope>
    <source>
        <strain evidence="1">VatypicaLFYP47</strain>
    </source>
</reference>
<organism evidence="1">
    <name type="scientific">Veillonella atypica</name>
    <dbReference type="NCBI Taxonomy" id="39777"/>
    <lineage>
        <taxon>Bacteria</taxon>
        <taxon>Bacillati</taxon>
        <taxon>Bacillota</taxon>
        <taxon>Negativicutes</taxon>
        <taxon>Veillonellales</taxon>
        <taxon>Veillonellaceae</taxon>
        <taxon>Veillonella</taxon>
    </lineage>
</organism>
<proteinExistence type="predicted"/>
<name>A0A6N3ASD7_9FIRM</name>
<accession>A0A6N3ASD7</accession>
<evidence type="ECO:0000313" key="1">
    <source>
        <dbReference type="EMBL" id="VYT92510.1"/>
    </source>
</evidence>
<gene>
    <name evidence="1" type="ORF">VALFYP47_00030</name>
</gene>
<dbReference type="AlphaFoldDB" id="A0A6N3ASD7"/>
<dbReference type="EMBL" id="CACRUN010000012">
    <property type="protein sequence ID" value="VYT92510.1"/>
    <property type="molecule type" value="Genomic_DNA"/>
</dbReference>
<protein>
    <submittedName>
        <fullName evidence="1">Uncharacterized protein</fullName>
    </submittedName>
</protein>